<sequence>MEAAQKPAEMLVARILDAVYRAVHNASWSLVNEACDGIQSATAVQKGTPPQPWRYRVVHRTLELSGNAEEISPFRPRLLVLGSEKQWPYSLRKKERKTG</sequence>
<evidence type="ECO:0000313" key="2">
    <source>
        <dbReference type="EMBL" id="RNF25711.1"/>
    </source>
</evidence>
<dbReference type="InterPro" id="IPR046835">
    <property type="entry name" value="RHS_N"/>
</dbReference>
<name>A0A422Q6X3_9TRYP</name>
<accession>A0A422Q6X3</accession>
<dbReference type="AlphaFoldDB" id="A0A422Q6X3"/>
<organism evidence="2 3">
    <name type="scientific">Trypanosoma conorhini</name>
    <dbReference type="NCBI Taxonomy" id="83891"/>
    <lineage>
        <taxon>Eukaryota</taxon>
        <taxon>Discoba</taxon>
        <taxon>Euglenozoa</taxon>
        <taxon>Kinetoplastea</taxon>
        <taxon>Metakinetoplastina</taxon>
        <taxon>Trypanosomatida</taxon>
        <taxon>Trypanosomatidae</taxon>
        <taxon>Trypanosoma</taxon>
    </lineage>
</organism>
<protein>
    <submittedName>
        <fullName evidence="2">Retrotransposon hot spot (RHS) protein</fullName>
    </submittedName>
</protein>
<keyword evidence="3" id="KW-1185">Reference proteome</keyword>
<evidence type="ECO:0000313" key="3">
    <source>
        <dbReference type="Proteomes" id="UP000284403"/>
    </source>
</evidence>
<dbReference type="Pfam" id="PF20445">
    <property type="entry name" value="RHS_N"/>
    <property type="match status" value="1"/>
</dbReference>
<dbReference type="EMBL" id="MKKU01000076">
    <property type="protein sequence ID" value="RNF25711.1"/>
    <property type="molecule type" value="Genomic_DNA"/>
</dbReference>
<proteinExistence type="predicted"/>
<feature type="domain" description="Retrotransposon hot spot protein N-terminal" evidence="1">
    <location>
        <begin position="20"/>
        <end position="91"/>
    </location>
</feature>
<dbReference type="OrthoDB" id="252899at2759"/>
<dbReference type="GeneID" id="40315759"/>
<comment type="caution">
    <text evidence="2">The sequence shown here is derived from an EMBL/GenBank/DDBJ whole genome shotgun (WGS) entry which is preliminary data.</text>
</comment>
<dbReference type="Proteomes" id="UP000284403">
    <property type="component" value="Unassembled WGS sequence"/>
</dbReference>
<evidence type="ECO:0000259" key="1">
    <source>
        <dbReference type="Pfam" id="PF20445"/>
    </source>
</evidence>
<reference evidence="2 3" key="1">
    <citation type="journal article" date="2018" name="BMC Genomics">
        <title>Genomic comparison of Trypanosoma conorhini and Trypanosoma rangeli to Trypanosoma cruzi strains of high and low virulence.</title>
        <authorList>
            <person name="Bradwell K.R."/>
            <person name="Koparde V.N."/>
            <person name="Matveyev A.V."/>
            <person name="Serrano M.G."/>
            <person name="Alves J.M."/>
            <person name="Parikh H."/>
            <person name="Huang B."/>
            <person name="Lee V."/>
            <person name="Espinosa-Alvarez O."/>
            <person name="Ortiz P.A."/>
            <person name="Costa-Martins A.G."/>
            <person name="Teixeira M.M."/>
            <person name="Buck G.A."/>
        </authorList>
    </citation>
    <scope>NUCLEOTIDE SEQUENCE [LARGE SCALE GENOMIC DNA]</scope>
    <source>
        <strain evidence="2 3">025E</strain>
    </source>
</reference>
<dbReference type="RefSeq" id="XP_029230917.1">
    <property type="nucleotide sequence ID" value="XM_029369083.1"/>
</dbReference>
<gene>
    <name evidence="2" type="ORF">Tco025E_02148</name>
</gene>